<evidence type="ECO:0000256" key="1">
    <source>
        <dbReference type="ARBA" id="ARBA00022741"/>
    </source>
</evidence>
<evidence type="ECO:0000313" key="6">
    <source>
        <dbReference type="Proteomes" id="UP000054223"/>
    </source>
</evidence>
<evidence type="ECO:0000259" key="3">
    <source>
        <dbReference type="Pfam" id="PF08218"/>
    </source>
</evidence>
<dbReference type="Proteomes" id="UP000054223">
    <property type="component" value="Unassembled WGS sequence"/>
</dbReference>
<dbReference type="GO" id="GO:0005524">
    <property type="term" value="F:ATP binding"/>
    <property type="evidence" value="ECO:0007669"/>
    <property type="project" value="UniProtKB-KW"/>
</dbReference>
<sequence>MRRGLVVGKFAPFHRGHQYLLEAAAAHCDELHVWVYSNPDPKSMPAPVRARWIELIYAQPQGPAIGRTPLRVRSFLPELDNLPPNSAPDYAHREFVRQQLLDSGISIDVVFTSEAYGPGFAEHLGAEHVLVDAKRLRVPISGTQVRADVYGLANWLHPVVQAHFTSPEYVQRAVLLGAESTGKSTLAAALGRQYGTSWVPEYGRTLWEAQQGQLAYPDLLRIAHRHRELEDEALAKARHWLFVDTNAVTTLFYSYAYYGRAETELHALAQECRTRYQHTFVCAPDFPFEQDGTRAPAAAQGFHQAAVLMQLGMLNIPYTLLTGSLEERLRQVSAVLEVDQDSKL</sequence>
<dbReference type="SUPFAM" id="SSF52374">
    <property type="entry name" value="Nucleotidylyl transferase"/>
    <property type="match status" value="1"/>
</dbReference>
<accession>A0A9X0HKI1</accession>
<evidence type="ECO:0000259" key="4">
    <source>
        <dbReference type="Pfam" id="PF13521"/>
    </source>
</evidence>
<keyword evidence="1" id="KW-0547">Nucleotide-binding</keyword>
<organism evidence="5 6">
    <name type="scientific">Solirubrum puertoriconensis</name>
    <dbReference type="NCBI Taxonomy" id="1751427"/>
    <lineage>
        <taxon>Bacteria</taxon>
        <taxon>Pseudomonadati</taxon>
        <taxon>Bacteroidota</taxon>
        <taxon>Cytophagia</taxon>
        <taxon>Cytophagales</taxon>
    </lineage>
</organism>
<dbReference type="InterPro" id="IPR014729">
    <property type="entry name" value="Rossmann-like_a/b/a_fold"/>
</dbReference>
<name>A0A9X0HKI1_SOLP1</name>
<keyword evidence="2" id="KW-0067">ATP-binding</keyword>
<dbReference type="AlphaFoldDB" id="A0A9X0HKI1"/>
<dbReference type="PANTHER" id="PTHR37512">
    <property type="entry name" value="TRIFUNCTIONAL NAD BIOSYNTHESIS/REGULATOR PROTEIN NADR"/>
    <property type="match status" value="1"/>
</dbReference>
<reference evidence="5 6" key="1">
    <citation type="submission" date="2015-11" db="EMBL/GenBank/DDBJ databases">
        <title>Solirubrum puertoriconensis gen. nov. an environmental bacteria isolated in Puerto Rico.</title>
        <authorList>
            <person name="Cuebas-Irizarry M.F."/>
            <person name="Montalvo-Rodriguez R."/>
        </authorList>
    </citation>
    <scope>NUCLEOTIDE SEQUENCE [LARGE SCALE GENOMIC DNA]</scope>
    <source>
        <strain evidence="5 6">MC1A</strain>
    </source>
</reference>
<dbReference type="NCBIfam" id="TIGR00125">
    <property type="entry name" value="cyt_tran_rel"/>
    <property type="match status" value="1"/>
</dbReference>
<dbReference type="InterPro" id="IPR013166">
    <property type="entry name" value="Citrate_lyase_ligase_C"/>
</dbReference>
<comment type="caution">
    <text evidence="5">The sequence shown here is derived from an EMBL/GenBank/DDBJ whole genome shotgun (WGS) entry which is preliminary data.</text>
</comment>
<proteinExistence type="predicted"/>
<keyword evidence="6" id="KW-1185">Reference proteome</keyword>
<evidence type="ECO:0008006" key="7">
    <source>
        <dbReference type="Google" id="ProtNLM"/>
    </source>
</evidence>
<protein>
    <recommendedName>
        <fullName evidence="7">Cytidyltransferase</fullName>
    </recommendedName>
</protein>
<dbReference type="SUPFAM" id="SSF52540">
    <property type="entry name" value="P-loop containing nucleoside triphosphate hydrolases"/>
    <property type="match status" value="1"/>
</dbReference>
<dbReference type="InterPro" id="IPR027417">
    <property type="entry name" value="P-loop_NTPase"/>
</dbReference>
<dbReference type="Pfam" id="PF08218">
    <property type="entry name" value="Citrate_ly_lig"/>
    <property type="match status" value="1"/>
</dbReference>
<evidence type="ECO:0000313" key="5">
    <source>
        <dbReference type="EMBL" id="KUG07563.1"/>
    </source>
</evidence>
<gene>
    <name evidence="5" type="ORF">ASU33_14600</name>
</gene>
<dbReference type="RefSeq" id="WP_059071186.1">
    <property type="nucleotide sequence ID" value="NZ_LNAL01000007.1"/>
</dbReference>
<dbReference type="InterPro" id="IPR038727">
    <property type="entry name" value="NadR/Ttd14_AAA_dom"/>
</dbReference>
<dbReference type="Gene3D" id="3.40.50.620">
    <property type="entry name" value="HUPs"/>
    <property type="match status" value="1"/>
</dbReference>
<dbReference type="PANTHER" id="PTHR37512:SF1">
    <property type="entry name" value="NADR_TTD14 AAA DOMAIN-CONTAINING PROTEIN"/>
    <property type="match status" value="1"/>
</dbReference>
<feature type="domain" description="NadR/Ttd14 AAA" evidence="4">
    <location>
        <begin position="173"/>
        <end position="328"/>
    </location>
</feature>
<dbReference type="InterPro" id="IPR052735">
    <property type="entry name" value="NAD_biosynth-regulator"/>
</dbReference>
<dbReference type="EMBL" id="LNAL01000007">
    <property type="protein sequence ID" value="KUG07563.1"/>
    <property type="molecule type" value="Genomic_DNA"/>
</dbReference>
<dbReference type="OrthoDB" id="9151999at2"/>
<dbReference type="GO" id="GO:0008771">
    <property type="term" value="F:[citrate (pro-3S)-lyase] ligase activity"/>
    <property type="evidence" value="ECO:0007669"/>
    <property type="project" value="InterPro"/>
</dbReference>
<evidence type="ECO:0000256" key="2">
    <source>
        <dbReference type="ARBA" id="ARBA00022840"/>
    </source>
</evidence>
<dbReference type="InterPro" id="IPR004821">
    <property type="entry name" value="Cyt_trans-like"/>
</dbReference>
<dbReference type="Gene3D" id="3.40.50.300">
    <property type="entry name" value="P-loop containing nucleotide triphosphate hydrolases"/>
    <property type="match status" value="1"/>
</dbReference>
<feature type="domain" description="Citrate lyase ligase C-terminal" evidence="3">
    <location>
        <begin position="7"/>
        <end position="51"/>
    </location>
</feature>
<dbReference type="Pfam" id="PF13521">
    <property type="entry name" value="AAA_28"/>
    <property type="match status" value="1"/>
</dbReference>